<dbReference type="RefSeq" id="WP_108915559.1">
    <property type="nucleotide sequence ID" value="NZ_BGJY01000001.1"/>
</dbReference>
<evidence type="ECO:0000256" key="4">
    <source>
        <dbReference type="ARBA" id="ARBA00022723"/>
    </source>
</evidence>
<dbReference type="AlphaFoldDB" id="A0A2U1SW93"/>
<dbReference type="CDD" id="cd01137">
    <property type="entry name" value="PsaA"/>
    <property type="match status" value="1"/>
</dbReference>
<dbReference type="Pfam" id="PF01297">
    <property type="entry name" value="ZnuA"/>
    <property type="match status" value="1"/>
</dbReference>
<dbReference type="InterPro" id="IPR006128">
    <property type="entry name" value="Lipoprotein_PsaA-like"/>
</dbReference>
<evidence type="ECO:0000313" key="9">
    <source>
        <dbReference type="Proteomes" id="UP000245137"/>
    </source>
</evidence>
<dbReference type="SUPFAM" id="SSF53807">
    <property type="entry name" value="Helical backbone' metal receptor"/>
    <property type="match status" value="1"/>
</dbReference>
<keyword evidence="5 7" id="KW-0732">Signal</keyword>
<dbReference type="InterPro" id="IPR050492">
    <property type="entry name" value="Bact_metal-bind_prot9"/>
</dbReference>
<evidence type="ECO:0000256" key="5">
    <source>
        <dbReference type="ARBA" id="ARBA00022729"/>
    </source>
</evidence>
<dbReference type="GO" id="GO:0007155">
    <property type="term" value="P:cell adhesion"/>
    <property type="evidence" value="ECO:0007669"/>
    <property type="project" value="InterPro"/>
</dbReference>
<dbReference type="InterPro" id="IPR006127">
    <property type="entry name" value="ZnuA-like"/>
</dbReference>
<accession>A0A2U1SW93</accession>
<dbReference type="EMBL" id="PUIV01000001">
    <property type="protein sequence ID" value="PWB95891.1"/>
    <property type="molecule type" value="Genomic_DNA"/>
</dbReference>
<comment type="subcellular location">
    <subcellularLocation>
        <location evidence="1">Cell envelope</location>
    </subcellularLocation>
</comment>
<sequence length="311" mass="33299">MESLRETSSKFPRPLSLATRRAVLATLALFASPLRAQPAPPPPPRLPVVASFSILGDLVRIVGGDRVDVATIVGPDGDAHVYQPSPQDGRRLAAAKLVFVNGLGFEGWIDRLVSASKTKARIVTVSRAVTPRKDGEGVDPHAWQDVANVKIYAANIRDALIEADPDGAERYKVNAAQYLHALGALDAEIVAAIDAIPRARRRVVSTHDAFGYFAARYGVEFIAPQGVSTDAEASARDIARIVDAVKAHKVAAVFLENVVDPRFAKRIAAETGAKVGGTLYSDALSAPDGPAPNYLRLMRFNVTQLTQALRP</sequence>
<keyword evidence="9" id="KW-1185">Reference proteome</keyword>
<name>A0A2U1SW93_METSR</name>
<evidence type="ECO:0000256" key="1">
    <source>
        <dbReference type="ARBA" id="ARBA00004196"/>
    </source>
</evidence>
<evidence type="ECO:0000313" key="8">
    <source>
        <dbReference type="EMBL" id="PWB95891.1"/>
    </source>
</evidence>
<comment type="caution">
    <text evidence="8">The sequence shown here is derived from an EMBL/GenBank/DDBJ whole genome shotgun (WGS) entry which is preliminary data.</text>
</comment>
<evidence type="ECO:0000256" key="7">
    <source>
        <dbReference type="SAM" id="SignalP"/>
    </source>
</evidence>
<reference evidence="8 9" key="1">
    <citation type="journal article" date="2018" name="Appl. Microbiol. Biotechnol.">
        <title>Co-cultivation of the strictly anaerobic methanogen Methanosarcina barkeri with aerobic methanotrophs in an oxygen-limited membrane bioreactor.</title>
        <authorList>
            <person name="In 't Zandt M.H."/>
            <person name="van den Bosch T.J.M."/>
            <person name="Rijkers R."/>
            <person name="van Kessel M.A.H.J."/>
            <person name="Jetten M.S.M."/>
            <person name="Welte C.U."/>
        </authorList>
    </citation>
    <scope>NUCLEOTIDE SEQUENCE [LARGE SCALE GENOMIC DNA]</scope>
    <source>
        <strain evidence="8 9">DSM 17706</strain>
    </source>
</reference>
<dbReference type="GO" id="GO:0030313">
    <property type="term" value="C:cell envelope"/>
    <property type="evidence" value="ECO:0007669"/>
    <property type="project" value="UniProtKB-SubCell"/>
</dbReference>
<evidence type="ECO:0000256" key="2">
    <source>
        <dbReference type="ARBA" id="ARBA00011028"/>
    </source>
</evidence>
<feature type="signal peptide" evidence="7">
    <location>
        <begin position="1"/>
        <end position="36"/>
    </location>
</feature>
<evidence type="ECO:0000256" key="6">
    <source>
        <dbReference type="RuleBase" id="RU003512"/>
    </source>
</evidence>
<protein>
    <submittedName>
        <fullName evidence="8">ABC transporter substrate-binding protein</fullName>
    </submittedName>
</protein>
<dbReference type="PRINTS" id="PR00690">
    <property type="entry name" value="ADHESNFAMILY"/>
</dbReference>
<dbReference type="InterPro" id="IPR006129">
    <property type="entry name" value="AdhesinB"/>
</dbReference>
<feature type="chain" id="PRO_5015434119" evidence="7">
    <location>
        <begin position="37"/>
        <end position="311"/>
    </location>
</feature>
<proteinExistence type="inferred from homology"/>
<keyword evidence="4" id="KW-0479">Metal-binding</keyword>
<dbReference type="GO" id="GO:0046872">
    <property type="term" value="F:metal ion binding"/>
    <property type="evidence" value="ECO:0007669"/>
    <property type="project" value="UniProtKB-KW"/>
</dbReference>
<dbReference type="PANTHER" id="PTHR42953:SF1">
    <property type="entry name" value="METAL-BINDING PROTEIN HI_0362-RELATED"/>
    <property type="match status" value="1"/>
</dbReference>
<dbReference type="Gene3D" id="3.40.50.1980">
    <property type="entry name" value="Nitrogenase molybdenum iron protein domain"/>
    <property type="match status" value="2"/>
</dbReference>
<evidence type="ECO:0000256" key="3">
    <source>
        <dbReference type="ARBA" id="ARBA00022448"/>
    </source>
</evidence>
<dbReference type="OrthoDB" id="9793396at2"/>
<dbReference type="Proteomes" id="UP000245137">
    <property type="component" value="Unassembled WGS sequence"/>
</dbReference>
<dbReference type="GO" id="GO:0030001">
    <property type="term" value="P:metal ion transport"/>
    <property type="evidence" value="ECO:0007669"/>
    <property type="project" value="InterPro"/>
</dbReference>
<gene>
    <name evidence="8" type="ORF">C5689_02020</name>
</gene>
<dbReference type="PANTHER" id="PTHR42953">
    <property type="entry name" value="HIGH-AFFINITY ZINC UPTAKE SYSTEM PROTEIN ZNUA-RELATED"/>
    <property type="match status" value="1"/>
</dbReference>
<comment type="similarity">
    <text evidence="2 6">Belongs to the bacterial solute-binding protein 9 family.</text>
</comment>
<organism evidence="8 9">
    <name type="scientific">Methylosinus sporium</name>
    <dbReference type="NCBI Taxonomy" id="428"/>
    <lineage>
        <taxon>Bacteria</taxon>
        <taxon>Pseudomonadati</taxon>
        <taxon>Pseudomonadota</taxon>
        <taxon>Alphaproteobacteria</taxon>
        <taxon>Hyphomicrobiales</taxon>
        <taxon>Methylocystaceae</taxon>
        <taxon>Methylosinus</taxon>
    </lineage>
</organism>
<keyword evidence="3 6" id="KW-0813">Transport</keyword>
<dbReference type="PRINTS" id="PR00691">
    <property type="entry name" value="ADHESINB"/>
</dbReference>